<reference evidence="2" key="1">
    <citation type="submission" date="2022-08" db="EMBL/GenBank/DDBJ databases">
        <title>Reclassification of Massilia species as members of the genera Telluria, Duganella, Pseudoduganella, Mokoshia gen. nov. and Zemynaea gen. nov. using orthogonal and non-orthogonal genome-based approaches.</title>
        <authorList>
            <person name="Bowman J.P."/>
        </authorList>
    </citation>
    <scope>NUCLEOTIDE SEQUENCE</scope>
    <source>
        <strain evidence="2">LMG 11547</strain>
    </source>
</reference>
<evidence type="ECO:0000313" key="2">
    <source>
        <dbReference type="EMBL" id="MCS0629557.1"/>
    </source>
</evidence>
<accession>A0ABT2BWP0</accession>
<dbReference type="InterPro" id="IPR049802">
    <property type="entry name" value="RhsC-like_FIX"/>
</dbReference>
<dbReference type="RefSeq" id="WP_259448692.1">
    <property type="nucleotide sequence ID" value="NZ_CP119520.1"/>
</dbReference>
<comment type="caution">
    <text evidence="2">The sequence shown here is derived from an EMBL/GenBank/DDBJ whole genome shotgun (WGS) entry which is preliminary data.</text>
</comment>
<dbReference type="EMBL" id="JANUHC010000003">
    <property type="protein sequence ID" value="MCS0629557.1"/>
    <property type="molecule type" value="Genomic_DNA"/>
</dbReference>
<evidence type="ECO:0000313" key="3">
    <source>
        <dbReference type="Proteomes" id="UP001165263"/>
    </source>
</evidence>
<feature type="transmembrane region" description="Helical" evidence="1">
    <location>
        <begin position="87"/>
        <end position="107"/>
    </location>
</feature>
<dbReference type="CDD" id="cd20746">
    <property type="entry name" value="FIX_Ntox15_NUC_DUF4112_RhsA-like"/>
    <property type="match status" value="1"/>
</dbReference>
<evidence type="ECO:0000256" key="1">
    <source>
        <dbReference type="SAM" id="Phobius"/>
    </source>
</evidence>
<proteinExistence type="predicted"/>
<keyword evidence="1" id="KW-0472">Membrane</keyword>
<keyword evidence="1" id="KW-0812">Transmembrane</keyword>
<keyword evidence="3" id="KW-1185">Reference proteome</keyword>
<name>A0ABT2BWP0_9BURK</name>
<keyword evidence="1" id="KW-1133">Transmembrane helix</keyword>
<gene>
    <name evidence="2" type="ORF">NX786_09450</name>
</gene>
<protein>
    <submittedName>
        <fullName evidence="2">Uncharacterized protein</fullName>
    </submittedName>
</protein>
<sequence length="542" mass="60697">MAEVNTTQMRDALAWATNDMEKAKEPSTNPIVWFWEAIEGDFNEDRSTAQLLTDAAISMIPLVDQICDLRDLIANCKKLSHDCKDKAAWLALVLTLIGLFPTLGSLLKGVLKIIFAHVRRLGVDQVVKAVDRGMSWVIVYLRREEVQKYIKAQKVDRVFAWLATGVKEVRGRVNTKALLAAFDTAISALEGMVNKVRLVPTIYRKAKAALEQAKAIRLAANQHMEETLKPVHDILTTIILNLERRTLEREHAILNASNIHFCGALPEADAITLMLKHQPTWLSKTGDKFIDPADVAPIRPEVDRLSAKFDAAGNPRPQKEIFPYLTDQNIQSFHTLQAHTIKGPARLYRILAPNSRGMSDCWVTEEIFNKLQNSPNPKEAWRRYLAVWPDWNVDGQFVIYDVKAGESLNVWRGPASSQTKNTLPNNFLEGGWEQIVFNIERSDPRGDTLIYYKLQKSPKGTTLGPPLTQAHVDHVTASMDKSEKATFFAEHIGLRQQINHPKISGPFDTGWGYTEFDGVWTADKIGLPALPGQATAIAKGAI</sequence>
<organism evidence="2 3">
    <name type="scientific">Telluria mixta</name>
    <dbReference type="NCBI Taxonomy" id="34071"/>
    <lineage>
        <taxon>Bacteria</taxon>
        <taxon>Pseudomonadati</taxon>
        <taxon>Pseudomonadota</taxon>
        <taxon>Betaproteobacteria</taxon>
        <taxon>Burkholderiales</taxon>
        <taxon>Oxalobacteraceae</taxon>
        <taxon>Telluria group</taxon>
        <taxon>Telluria</taxon>
    </lineage>
</organism>
<dbReference type="Proteomes" id="UP001165263">
    <property type="component" value="Unassembled WGS sequence"/>
</dbReference>